<gene>
    <name evidence="3" type="ORF">V1264_007013</name>
</gene>
<dbReference type="Pfam" id="PF02014">
    <property type="entry name" value="Reeler"/>
    <property type="match status" value="1"/>
</dbReference>
<dbReference type="EMBL" id="JBAMIC010000019">
    <property type="protein sequence ID" value="KAK7093222.1"/>
    <property type="molecule type" value="Genomic_DNA"/>
</dbReference>
<proteinExistence type="predicted"/>
<dbReference type="GO" id="GO:0016020">
    <property type="term" value="C:membrane"/>
    <property type="evidence" value="ECO:0007669"/>
    <property type="project" value="TreeGrafter"/>
</dbReference>
<dbReference type="Proteomes" id="UP001374579">
    <property type="component" value="Unassembled WGS sequence"/>
</dbReference>
<accession>A0AAN9AUA3</accession>
<comment type="caution">
    <text evidence="3">The sequence shown here is derived from an EMBL/GenBank/DDBJ whole genome shotgun (WGS) entry which is preliminary data.</text>
</comment>
<feature type="domain" description="Reelin" evidence="2">
    <location>
        <begin position="21"/>
        <end position="191"/>
    </location>
</feature>
<dbReference type="InterPro" id="IPR051237">
    <property type="entry name" value="Ferric-chelate_Red/DefProt"/>
</dbReference>
<dbReference type="CDD" id="cd08544">
    <property type="entry name" value="Reeler"/>
    <property type="match status" value="1"/>
</dbReference>
<name>A0AAN9AUA3_9CAEN</name>
<organism evidence="3 4">
    <name type="scientific">Littorina saxatilis</name>
    <dbReference type="NCBI Taxonomy" id="31220"/>
    <lineage>
        <taxon>Eukaryota</taxon>
        <taxon>Metazoa</taxon>
        <taxon>Spiralia</taxon>
        <taxon>Lophotrochozoa</taxon>
        <taxon>Mollusca</taxon>
        <taxon>Gastropoda</taxon>
        <taxon>Caenogastropoda</taxon>
        <taxon>Littorinimorpha</taxon>
        <taxon>Littorinoidea</taxon>
        <taxon>Littorinidae</taxon>
        <taxon>Littorina</taxon>
    </lineage>
</organism>
<evidence type="ECO:0000313" key="3">
    <source>
        <dbReference type="EMBL" id="KAK7093222.1"/>
    </source>
</evidence>
<feature type="chain" id="PRO_5043043328" description="Reelin domain-containing protein" evidence="1">
    <location>
        <begin position="19"/>
        <end position="245"/>
    </location>
</feature>
<dbReference type="AlphaFoldDB" id="A0AAN9AUA3"/>
<dbReference type="InterPro" id="IPR002861">
    <property type="entry name" value="Reeler_dom"/>
</dbReference>
<reference evidence="3 4" key="1">
    <citation type="submission" date="2024-02" db="EMBL/GenBank/DDBJ databases">
        <title>Chromosome-scale genome assembly of the rough periwinkle Littorina saxatilis.</title>
        <authorList>
            <person name="De Jode A."/>
            <person name="Faria R."/>
            <person name="Formenti G."/>
            <person name="Sims Y."/>
            <person name="Smith T.P."/>
            <person name="Tracey A."/>
            <person name="Wood J.M.D."/>
            <person name="Zagrodzka Z.B."/>
            <person name="Johannesson K."/>
            <person name="Butlin R.K."/>
            <person name="Leder E.H."/>
        </authorList>
    </citation>
    <scope>NUCLEOTIDE SEQUENCE [LARGE SCALE GENOMIC DNA]</scope>
    <source>
        <strain evidence="3">Snail1</strain>
        <tissue evidence="3">Muscle</tissue>
    </source>
</reference>
<keyword evidence="4" id="KW-1185">Reference proteome</keyword>
<feature type="signal peptide" evidence="1">
    <location>
        <begin position="1"/>
        <end position="18"/>
    </location>
</feature>
<dbReference type="InterPro" id="IPR042307">
    <property type="entry name" value="Reeler_sf"/>
</dbReference>
<dbReference type="PANTHER" id="PTHR45828">
    <property type="entry name" value="CYTOCHROME B561/FERRIC REDUCTASE TRANSMEMBRANE"/>
    <property type="match status" value="1"/>
</dbReference>
<dbReference type="Gene3D" id="2.60.40.4060">
    <property type="entry name" value="Reeler domain"/>
    <property type="match status" value="1"/>
</dbReference>
<evidence type="ECO:0000256" key="1">
    <source>
        <dbReference type="SAM" id="SignalP"/>
    </source>
</evidence>
<dbReference type="PANTHER" id="PTHR45828:SF45">
    <property type="entry name" value="REELIN DOMAIN-CONTAINING PROTEIN"/>
    <property type="match status" value="1"/>
</dbReference>
<dbReference type="PROSITE" id="PS51019">
    <property type="entry name" value="REELIN"/>
    <property type="match status" value="1"/>
</dbReference>
<sequence length="245" mass="26188">MYCLSAVVVAVVVAMTNAYPNGAPTLQMNMMMNSMCTTGNMRPGHTRNGQFYMPQNTPAPFTLTVDNANIPYKTGSKVRVTLTAKPGKSFKGFFITGDGEDAPAGLQGTFEAALGTQAKPARFCRQGITHTNNLTKTAVTVLWSPNVNYTHGKIQFKATVVESFERFYTGVLSNTVNADPMVDTQSQFVQKQMQQMMGNGQAGGMFGGVNFQRLMNNMRTQMGTQAGSQAGGIMGVMGGGGGFQG</sequence>
<evidence type="ECO:0000259" key="2">
    <source>
        <dbReference type="PROSITE" id="PS51019"/>
    </source>
</evidence>
<protein>
    <recommendedName>
        <fullName evidence="2">Reelin domain-containing protein</fullName>
    </recommendedName>
</protein>
<evidence type="ECO:0000313" key="4">
    <source>
        <dbReference type="Proteomes" id="UP001374579"/>
    </source>
</evidence>
<keyword evidence="1" id="KW-0732">Signal</keyword>